<reference evidence="2" key="1">
    <citation type="journal article" date="2009" name="PLoS Genet.">
        <title>Sequencing, mapping, and analysis of 27,455 maize full-length cDNAs.</title>
        <authorList>
            <person name="Soderlund C."/>
            <person name="Descour A."/>
            <person name="Kudrna D."/>
            <person name="Bomhoff M."/>
            <person name="Boyd L."/>
            <person name="Currie J."/>
            <person name="Angelova A."/>
            <person name="Collura K."/>
            <person name="Wissotski M."/>
            <person name="Ashley E."/>
            <person name="Morrow D."/>
            <person name="Fernandes J."/>
            <person name="Walbot V."/>
            <person name="Yu Y."/>
        </authorList>
    </citation>
    <scope>NUCLEOTIDE SEQUENCE</scope>
    <source>
        <strain evidence="2">B73</strain>
    </source>
</reference>
<organism evidence="2">
    <name type="scientific">Zea mays</name>
    <name type="common">Maize</name>
    <dbReference type="NCBI Taxonomy" id="4577"/>
    <lineage>
        <taxon>Eukaryota</taxon>
        <taxon>Viridiplantae</taxon>
        <taxon>Streptophyta</taxon>
        <taxon>Embryophyta</taxon>
        <taxon>Tracheophyta</taxon>
        <taxon>Spermatophyta</taxon>
        <taxon>Magnoliopsida</taxon>
        <taxon>Liliopsida</taxon>
        <taxon>Poales</taxon>
        <taxon>Poaceae</taxon>
        <taxon>PACMAD clade</taxon>
        <taxon>Panicoideae</taxon>
        <taxon>Andropogonodae</taxon>
        <taxon>Andropogoneae</taxon>
        <taxon>Tripsacinae</taxon>
        <taxon>Zea</taxon>
    </lineage>
</organism>
<feature type="chain" id="PRO_5002805931" description="Secreted protein" evidence="1">
    <location>
        <begin position="21"/>
        <end position="89"/>
    </location>
</feature>
<feature type="signal peptide" evidence="1">
    <location>
        <begin position="1"/>
        <end position="20"/>
    </location>
</feature>
<dbReference type="EMBL" id="BT043178">
    <property type="protein sequence ID" value="ACF88183.1"/>
    <property type="molecule type" value="mRNA"/>
</dbReference>
<evidence type="ECO:0008006" key="3">
    <source>
        <dbReference type="Google" id="ProtNLM"/>
    </source>
</evidence>
<evidence type="ECO:0000313" key="2">
    <source>
        <dbReference type="EMBL" id="ACF88183.1"/>
    </source>
</evidence>
<dbReference type="AlphaFoldDB" id="B4G1E0"/>
<protein>
    <recommendedName>
        <fullName evidence="3">Secreted protein</fullName>
    </recommendedName>
</protein>
<keyword evidence="1" id="KW-0732">Signal</keyword>
<name>B4G1E0_MAIZE</name>
<proteinExistence type="evidence at transcript level"/>
<sequence length="89" mass="9649">MSVSLLTWLLFASCVICVYPCDEHFSNLGAHSIGAPSSSLLDGEVEGTHIDDVYTVEMFASRVICVYPRDEHFSNLSAHSVGAPSSSRK</sequence>
<evidence type="ECO:0000256" key="1">
    <source>
        <dbReference type="SAM" id="SignalP"/>
    </source>
</evidence>
<accession>B4G1E0</accession>